<evidence type="ECO:0000313" key="2">
    <source>
        <dbReference type="Proteomes" id="UP000250235"/>
    </source>
</evidence>
<dbReference type="AlphaFoldDB" id="A0A2Z7C0U6"/>
<proteinExistence type="predicted"/>
<accession>A0A2Z7C0U6</accession>
<keyword evidence="2" id="KW-1185">Reference proteome</keyword>
<dbReference type="Proteomes" id="UP000250235">
    <property type="component" value="Unassembled WGS sequence"/>
</dbReference>
<organism evidence="1 2">
    <name type="scientific">Dorcoceras hygrometricum</name>
    <dbReference type="NCBI Taxonomy" id="472368"/>
    <lineage>
        <taxon>Eukaryota</taxon>
        <taxon>Viridiplantae</taxon>
        <taxon>Streptophyta</taxon>
        <taxon>Embryophyta</taxon>
        <taxon>Tracheophyta</taxon>
        <taxon>Spermatophyta</taxon>
        <taxon>Magnoliopsida</taxon>
        <taxon>eudicotyledons</taxon>
        <taxon>Gunneridae</taxon>
        <taxon>Pentapetalae</taxon>
        <taxon>asterids</taxon>
        <taxon>lamiids</taxon>
        <taxon>Lamiales</taxon>
        <taxon>Gesneriaceae</taxon>
        <taxon>Didymocarpoideae</taxon>
        <taxon>Trichosporeae</taxon>
        <taxon>Loxocarpinae</taxon>
        <taxon>Dorcoceras</taxon>
    </lineage>
</organism>
<reference evidence="1 2" key="1">
    <citation type="journal article" date="2015" name="Proc. Natl. Acad. Sci. U.S.A.">
        <title>The resurrection genome of Boea hygrometrica: A blueprint for survival of dehydration.</title>
        <authorList>
            <person name="Xiao L."/>
            <person name="Yang G."/>
            <person name="Zhang L."/>
            <person name="Yang X."/>
            <person name="Zhao S."/>
            <person name="Ji Z."/>
            <person name="Zhou Q."/>
            <person name="Hu M."/>
            <person name="Wang Y."/>
            <person name="Chen M."/>
            <person name="Xu Y."/>
            <person name="Jin H."/>
            <person name="Xiao X."/>
            <person name="Hu G."/>
            <person name="Bao F."/>
            <person name="Hu Y."/>
            <person name="Wan P."/>
            <person name="Li L."/>
            <person name="Deng X."/>
            <person name="Kuang T."/>
            <person name="Xiang C."/>
            <person name="Zhu J.K."/>
            <person name="Oliver M.J."/>
            <person name="He Y."/>
        </authorList>
    </citation>
    <scope>NUCLEOTIDE SEQUENCE [LARGE SCALE GENOMIC DNA]</scope>
    <source>
        <strain evidence="2">cv. XS01</strain>
    </source>
</reference>
<protein>
    <submittedName>
        <fullName evidence="1">Uncharacterized protein</fullName>
    </submittedName>
</protein>
<gene>
    <name evidence="1" type="ORF">F511_33570</name>
</gene>
<dbReference type="EMBL" id="KV000462">
    <property type="protein sequence ID" value="KZV40284.1"/>
    <property type="molecule type" value="Genomic_DNA"/>
</dbReference>
<sequence>MQTNTAKELQYLMVLEHKTEHRRQIWLLSSSTATDLSLCLFSCRPTCYHIVHHISQQLFAQLLVFSSLYQQLINDFTTKPMSTAGLHVSIADHAGFHISIADHAGFHVSIADHLSKSDDSPT</sequence>
<name>A0A2Z7C0U6_9LAMI</name>
<evidence type="ECO:0000313" key="1">
    <source>
        <dbReference type="EMBL" id="KZV40284.1"/>
    </source>
</evidence>